<dbReference type="AlphaFoldDB" id="A0A180GVT0"/>
<gene>
    <name evidence="9" type="ORF">PTTG_04033</name>
</gene>
<dbReference type="PIRSF" id="PIRSF000709">
    <property type="entry name" value="6PFK_2-Ptase"/>
    <property type="match status" value="1"/>
</dbReference>
<dbReference type="GO" id="GO:0004331">
    <property type="term" value="F:fructose-2,6-bisphosphate 2-phosphatase activity"/>
    <property type="evidence" value="ECO:0007669"/>
    <property type="project" value="UniProtKB-EC"/>
</dbReference>
<name>A0A180GVT0_PUCT1</name>
<evidence type="ECO:0000313" key="10">
    <source>
        <dbReference type="EnsemblFungi" id="PTTG_04033-t43_1-p1"/>
    </source>
</evidence>
<sequence length="669" mass="74895">MTSSVNIKSEPAEARGQQRSRVEREQQTRKMRNEDSKDEPNSFQPSPRLQAQRSQSPSRIPSGSPQHQRDPTPKGRNRTAAGSPSANIHPRAHRSLSSSLRKSPVIFPHSRSSCHTSPRANQSSLSRTSSLHSTFSEAAYRSSNCNSPTNSPQPLPSIPSPGSNTTANPTATTPLTANSFQSSQNQHSGQKKSSRHPSFSYHGLEGKGSTGAHVQKPDYSEAKIVVAMVGLPARGKSYLSNKLQRYLKWLEFSVRVFNVGQHRREKFKKMAQELGLKEDQSANFFDPNNESARQVREQLAGDCLESLIAWLKAGGNVGIHDATNTTKARRNAIVERVKKEKGISLIFLESICTDPAVIQANVDVKVASGDPDYDGQPKENAKADFLKRIAHYEANYETVDEPELSFCKVVNVGYEVTVNRIDNYLASRVAFYLMNLHISPRSIFFTRHGESQYNVEGKIGGDSQLSERGMEYAKALPKLIADAIGDTPLTVWTSTLKRTIQTAHDLPYPKLTWKSLDELDAGVCDGMTYEEIEEHYPEDYAERDDDKFNYRYRGGESYRDVVVRLEPVIMELERQENILIVCHQAVLRCLYAYFQNFNQDELPYLKIPLHTVIKLTPKAYGCDEERFTLPIEAVDTTRPKPVKAGHTPPIPKLDDSPSPSTRPPTRPSQ</sequence>
<dbReference type="Proteomes" id="UP000005240">
    <property type="component" value="Unassembled WGS sequence"/>
</dbReference>
<evidence type="ECO:0000256" key="4">
    <source>
        <dbReference type="ARBA" id="ARBA00022801"/>
    </source>
</evidence>
<dbReference type="EC" id="3.1.3.46" evidence="2"/>
<evidence type="ECO:0000256" key="2">
    <source>
        <dbReference type="ARBA" id="ARBA00013067"/>
    </source>
</evidence>
<dbReference type="SMART" id="SM00855">
    <property type="entry name" value="PGAM"/>
    <property type="match status" value="1"/>
</dbReference>
<feature type="compositionally biased region" description="Polar residues" evidence="7">
    <location>
        <begin position="41"/>
        <end position="66"/>
    </location>
</feature>
<evidence type="ECO:0000256" key="3">
    <source>
        <dbReference type="ARBA" id="ARBA00022741"/>
    </source>
</evidence>
<dbReference type="GO" id="GO:0003873">
    <property type="term" value="F:6-phosphofructo-2-kinase activity"/>
    <property type="evidence" value="ECO:0007669"/>
    <property type="project" value="InterPro"/>
</dbReference>
<feature type="compositionally biased region" description="Pro residues" evidence="7">
    <location>
        <begin position="660"/>
        <end position="669"/>
    </location>
</feature>
<dbReference type="InterPro" id="IPR029033">
    <property type="entry name" value="His_PPase_superfam"/>
</dbReference>
<dbReference type="SUPFAM" id="SSF52540">
    <property type="entry name" value="P-loop containing nucleoside triphosphate hydrolases"/>
    <property type="match status" value="1"/>
</dbReference>
<dbReference type="FunFam" id="3.40.50.1240:FF:000005">
    <property type="entry name" value="GpmB, Fructose-2,6-bisphosphatase"/>
    <property type="match status" value="1"/>
</dbReference>
<dbReference type="EMBL" id="ADAS02000020">
    <property type="protein sequence ID" value="OAV96392.1"/>
    <property type="molecule type" value="Genomic_DNA"/>
</dbReference>
<dbReference type="Gene3D" id="3.40.50.300">
    <property type="entry name" value="P-loop containing nucleotide triphosphate hydrolases"/>
    <property type="match status" value="1"/>
</dbReference>
<feature type="compositionally biased region" description="Polar residues" evidence="7">
    <location>
        <begin position="179"/>
        <end position="188"/>
    </location>
</feature>
<feature type="binding site" evidence="6">
    <location>
        <begin position="447"/>
        <end position="454"/>
    </location>
    <ligand>
        <name>substrate</name>
    </ligand>
</feature>
<dbReference type="InterPro" id="IPR003094">
    <property type="entry name" value="6Pfruct_kin"/>
</dbReference>
<dbReference type="Pfam" id="PF00300">
    <property type="entry name" value="His_Phos_1"/>
    <property type="match status" value="1"/>
</dbReference>
<keyword evidence="5" id="KW-0067">ATP-binding</keyword>
<dbReference type="SUPFAM" id="SSF53254">
    <property type="entry name" value="Phosphoglycerate mutase-like"/>
    <property type="match status" value="1"/>
</dbReference>
<reference evidence="9" key="1">
    <citation type="submission" date="2009-11" db="EMBL/GenBank/DDBJ databases">
        <authorList>
            <consortium name="The Broad Institute Genome Sequencing Platform"/>
            <person name="Ward D."/>
            <person name="Feldgarden M."/>
            <person name="Earl A."/>
            <person name="Young S.K."/>
            <person name="Zeng Q."/>
            <person name="Koehrsen M."/>
            <person name="Alvarado L."/>
            <person name="Berlin A."/>
            <person name="Bochicchio J."/>
            <person name="Borenstein D."/>
            <person name="Chapman S.B."/>
            <person name="Chen Z."/>
            <person name="Engels R."/>
            <person name="Freedman E."/>
            <person name="Gellesch M."/>
            <person name="Goldberg J."/>
            <person name="Griggs A."/>
            <person name="Gujja S."/>
            <person name="Heilman E."/>
            <person name="Heiman D."/>
            <person name="Hepburn T."/>
            <person name="Howarth C."/>
            <person name="Jen D."/>
            <person name="Larson L."/>
            <person name="Lewis B."/>
            <person name="Mehta T."/>
            <person name="Park D."/>
            <person name="Pearson M."/>
            <person name="Roberts A."/>
            <person name="Saif S."/>
            <person name="Shea T."/>
            <person name="Shenoy N."/>
            <person name="Sisk P."/>
            <person name="Stolte C."/>
            <person name="Sykes S."/>
            <person name="Thomson T."/>
            <person name="Walk T."/>
            <person name="White J."/>
            <person name="Yandava C."/>
            <person name="Izard J."/>
            <person name="Baranova O.V."/>
            <person name="Blanton J.M."/>
            <person name="Tanner A.C."/>
            <person name="Dewhirst F.E."/>
            <person name="Haas B."/>
            <person name="Nusbaum C."/>
            <person name="Birren B."/>
        </authorList>
    </citation>
    <scope>NUCLEOTIDE SEQUENCE [LARGE SCALE GENOMIC DNA]</scope>
    <source>
        <strain evidence="9">1-1 BBBD Race 1</strain>
    </source>
</reference>
<dbReference type="CDD" id="cd07067">
    <property type="entry name" value="HP_PGM_like"/>
    <property type="match status" value="1"/>
</dbReference>
<evidence type="ECO:0000259" key="8">
    <source>
        <dbReference type="Pfam" id="PF01591"/>
    </source>
</evidence>
<accession>A0A180GVT0</accession>
<evidence type="ECO:0000256" key="1">
    <source>
        <dbReference type="ARBA" id="ARBA00008408"/>
    </source>
</evidence>
<dbReference type="OrthoDB" id="267323at2759"/>
<dbReference type="Gene3D" id="3.40.50.1240">
    <property type="entry name" value="Phosphoglycerate mutase-like"/>
    <property type="match status" value="1"/>
</dbReference>
<feature type="compositionally biased region" description="Low complexity" evidence="7">
    <location>
        <begin position="123"/>
        <end position="136"/>
    </location>
</feature>
<dbReference type="GO" id="GO:0005524">
    <property type="term" value="F:ATP binding"/>
    <property type="evidence" value="ECO:0007669"/>
    <property type="project" value="UniProtKB-KW"/>
</dbReference>
<evidence type="ECO:0000313" key="9">
    <source>
        <dbReference type="EMBL" id="OAV96392.1"/>
    </source>
</evidence>
<dbReference type="GO" id="GO:0006003">
    <property type="term" value="P:fructose 2,6-bisphosphate metabolic process"/>
    <property type="evidence" value="ECO:0007669"/>
    <property type="project" value="InterPro"/>
</dbReference>
<evidence type="ECO:0000313" key="11">
    <source>
        <dbReference type="Proteomes" id="UP000005240"/>
    </source>
</evidence>
<dbReference type="GO" id="GO:0006000">
    <property type="term" value="P:fructose metabolic process"/>
    <property type="evidence" value="ECO:0007669"/>
    <property type="project" value="InterPro"/>
</dbReference>
<proteinExistence type="inferred from homology"/>
<evidence type="ECO:0000256" key="6">
    <source>
        <dbReference type="PIRSR" id="PIRSR613078-2"/>
    </source>
</evidence>
<feature type="region of interest" description="Disordered" evidence="7">
    <location>
        <begin position="633"/>
        <end position="669"/>
    </location>
</feature>
<evidence type="ECO:0000256" key="7">
    <source>
        <dbReference type="SAM" id="MobiDB-lite"/>
    </source>
</evidence>
<evidence type="ECO:0000256" key="5">
    <source>
        <dbReference type="ARBA" id="ARBA00022840"/>
    </source>
</evidence>
<keyword evidence="11" id="KW-1185">Reference proteome</keyword>
<dbReference type="GO" id="GO:0005829">
    <property type="term" value="C:cytosol"/>
    <property type="evidence" value="ECO:0007669"/>
    <property type="project" value="TreeGrafter"/>
</dbReference>
<reference evidence="10" key="4">
    <citation type="submission" date="2025-05" db="UniProtKB">
        <authorList>
            <consortium name="EnsemblFungi"/>
        </authorList>
    </citation>
    <scope>IDENTIFICATION</scope>
    <source>
        <strain evidence="10">isolate 1-1 / race 1 (BBBD)</strain>
    </source>
</reference>
<protein>
    <recommendedName>
        <fullName evidence="2">fructose-2,6-bisphosphate 2-phosphatase</fullName>
        <ecNumber evidence="2">3.1.3.46</ecNumber>
    </recommendedName>
</protein>
<feature type="binding site" evidence="6">
    <location>
        <position position="498"/>
    </location>
    <ligand>
        <name>substrate</name>
    </ligand>
</feature>
<keyword evidence="3" id="KW-0547">Nucleotide-binding</keyword>
<dbReference type="PANTHER" id="PTHR10606:SF44">
    <property type="entry name" value="6-PHOSPHOFRUCTO 2-KINASE_FRUCTOSE 2,6-BISPHOSPHATASE LONG FORM"/>
    <property type="match status" value="1"/>
</dbReference>
<keyword evidence="4" id="KW-0378">Hydrolase</keyword>
<organism evidence="9">
    <name type="scientific">Puccinia triticina (isolate 1-1 / race 1 (BBBD))</name>
    <name type="common">Brown leaf rust fungus</name>
    <dbReference type="NCBI Taxonomy" id="630390"/>
    <lineage>
        <taxon>Eukaryota</taxon>
        <taxon>Fungi</taxon>
        <taxon>Dikarya</taxon>
        <taxon>Basidiomycota</taxon>
        <taxon>Pucciniomycotina</taxon>
        <taxon>Pucciniomycetes</taxon>
        <taxon>Pucciniales</taxon>
        <taxon>Pucciniaceae</taxon>
        <taxon>Puccinia</taxon>
    </lineage>
</organism>
<comment type="similarity">
    <text evidence="1">In the C-terminal section; belongs to the phosphoglycerate mutase family.</text>
</comment>
<dbReference type="InterPro" id="IPR027417">
    <property type="entry name" value="P-loop_NTPase"/>
</dbReference>
<dbReference type="EnsemblFungi" id="PTTG_04033-t43_1">
    <property type="protein sequence ID" value="PTTG_04033-t43_1-p1"/>
    <property type="gene ID" value="PTTG_04033"/>
</dbReference>
<reference evidence="10 11" key="3">
    <citation type="journal article" date="2017" name="G3 (Bethesda)">
        <title>Comparative analysis highlights variable genome content of wheat rusts and divergence of the mating loci.</title>
        <authorList>
            <person name="Cuomo C.A."/>
            <person name="Bakkeren G."/>
            <person name="Khalil H.B."/>
            <person name="Panwar V."/>
            <person name="Joly D."/>
            <person name="Linning R."/>
            <person name="Sakthikumar S."/>
            <person name="Song X."/>
            <person name="Adiconis X."/>
            <person name="Fan L."/>
            <person name="Goldberg J.M."/>
            <person name="Levin J.Z."/>
            <person name="Young S."/>
            <person name="Zeng Q."/>
            <person name="Anikster Y."/>
            <person name="Bruce M."/>
            <person name="Wang M."/>
            <person name="Yin C."/>
            <person name="McCallum B."/>
            <person name="Szabo L.J."/>
            <person name="Hulbert S."/>
            <person name="Chen X."/>
            <person name="Fellers J.P."/>
        </authorList>
    </citation>
    <scope>NUCLEOTIDE SEQUENCE</scope>
    <source>
        <strain evidence="10">isolate 1-1 / race 1 (BBBD)</strain>
        <strain evidence="11">Isolate 1-1 / race 1 (BBBD)</strain>
    </source>
</reference>
<reference evidence="9" key="2">
    <citation type="submission" date="2016-05" db="EMBL/GenBank/DDBJ databases">
        <title>Comparative analysis highlights variable genome content of wheat rusts and divergence of the mating loci.</title>
        <authorList>
            <person name="Cuomo C.A."/>
            <person name="Bakkeren G."/>
            <person name="Szabo L."/>
            <person name="Khalil H."/>
            <person name="Joly D."/>
            <person name="Goldberg J."/>
            <person name="Young S."/>
            <person name="Zeng Q."/>
            <person name="Fellers J."/>
        </authorList>
    </citation>
    <scope>NUCLEOTIDE SEQUENCE [LARGE SCALE GENOMIC DNA]</scope>
    <source>
        <strain evidence="9">1-1 BBBD Race 1</strain>
    </source>
</reference>
<dbReference type="STRING" id="630390.A0A180GVT0"/>
<feature type="compositionally biased region" description="Polar residues" evidence="7">
    <location>
        <begin position="141"/>
        <end position="150"/>
    </location>
</feature>
<feature type="domain" description="6-phosphofructo-2-kinase" evidence="8">
    <location>
        <begin position="217"/>
        <end position="440"/>
    </location>
</feature>
<dbReference type="Pfam" id="PF01591">
    <property type="entry name" value="6PF2K"/>
    <property type="match status" value="1"/>
</dbReference>
<dbReference type="PANTHER" id="PTHR10606">
    <property type="entry name" value="6-PHOSPHOFRUCTO-2-KINASE/FRUCTOSE-2,6-BISPHOSPHATASE"/>
    <property type="match status" value="1"/>
</dbReference>
<feature type="compositionally biased region" description="Low complexity" evidence="7">
    <location>
        <begin position="164"/>
        <end position="178"/>
    </location>
</feature>
<dbReference type="FunFam" id="3.40.50.300:FF:000644">
    <property type="entry name" value="GpmB, Fructose-2,6-bisphosphatase"/>
    <property type="match status" value="1"/>
</dbReference>
<feature type="region of interest" description="Disordered" evidence="7">
    <location>
        <begin position="1"/>
        <end position="214"/>
    </location>
</feature>
<feature type="compositionally biased region" description="Basic and acidic residues" evidence="7">
    <location>
        <begin position="20"/>
        <end position="40"/>
    </location>
</feature>
<dbReference type="InterPro" id="IPR013078">
    <property type="entry name" value="His_Pase_superF_clade-1"/>
</dbReference>
<dbReference type="PRINTS" id="PR00991">
    <property type="entry name" value="6PFRUCTKNASE"/>
</dbReference>
<feature type="compositionally biased region" description="Polar residues" evidence="7">
    <location>
        <begin position="110"/>
        <end position="122"/>
    </location>
</feature>
<dbReference type="VEuPathDB" id="FungiDB:PTTG_04033"/>
<dbReference type="InterPro" id="IPR013079">
    <property type="entry name" value="6Phosfructo_kin"/>
</dbReference>